<comment type="caution">
    <text evidence="1">The sequence shown here is derived from an EMBL/GenBank/DDBJ whole genome shotgun (WGS) entry which is preliminary data.</text>
</comment>
<reference evidence="1 2" key="1">
    <citation type="submission" date="2017-02" db="EMBL/GenBank/DDBJ databases">
        <title>Complete genome sequences of Mycobacterium kansasii strains isolated from rhesus macaques.</title>
        <authorList>
            <person name="Panda A."/>
            <person name="Nagaraj S."/>
            <person name="Zhao X."/>
            <person name="Tettelin H."/>
            <person name="Detolla L.J."/>
        </authorList>
    </citation>
    <scope>NUCLEOTIDE SEQUENCE [LARGE SCALE GENOMIC DNA]</scope>
    <source>
        <strain evidence="1 2">11-3469</strain>
    </source>
</reference>
<organism evidence="1 2">
    <name type="scientific">Mycobacterium kansasii</name>
    <dbReference type="NCBI Taxonomy" id="1768"/>
    <lineage>
        <taxon>Bacteria</taxon>
        <taxon>Bacillati</taxon>
        <taxon>Actinomycetota</taxon>
        <taxon>Actinomycetes</taxon>
        <taxon>Mycobacteriales</taxon>
        <taxon>Mycobacteriaceae</taxon>
        <taxon>Mycobacterium</taxon>
    </lineage>
</organism>
<protein>
    <submittedName>
        <fullName evidence="1">Uncharacterized protein</fullName>
    </submittedName>
</protein>
<accession>A0A1V3WGL6</accession>
<evidence type="ECO:0000313" key="2">
    <source>
        <dbReference type="Proteomes" id="UP000188532"/>
    </source>
</evidence>
<sequence length="50" mass="5518">MVAKADADRTHPGPALHELLAKYAPAVILIDEWWPTRAPLLVAMIWLAAL</sequence>
<feature type="non-terminal residue" evidence="1">
    <location>
        <position position="50"/>
    </location>
</feature>
<dbReference type="EMBL" id="MVBN01000010">
    <property type="protein sequence ID" value="OOK66055.1"/>
    <property type="molecule type" value="Genomic_DNA"/>
</dbReference>
<evidence type="ECO:0000313" key="1">
    <source>
        <dbReference type="EMBL" id="OOK66055.1"/>
    </source>
</evidence>
<name>A0A1V3WGL6_MYCKA</name>
<proteinExistence type="predicted"/>
<dbReference type="AlphaFoldDB" id="A0A1V3WGL6"/>
<dbReference type="Proteomes" id="UP000188532">
    <property type="component" value="Unassembled WGS sequence"/>
</dbReference>
<gene>
    <name evidence="1" type="ORF">BZL29_7687</name>
</gene>